<protein>
    <submittedName>
        <fullName evidence="2">Uncharacterized protein</fullName>
    </submittedName>
</protein>
<accession>A0A2T9Y2N5</accession>
<feature type="compositionally biased region" description="Polar residues" evidence="1">
    <location>
        <begin position="1"/>
        <end position="14"/>
    </location>
</feature>
<evidence type="ECO:0000256" key="1">
    <source>
        <dbReference type="SAM" id="MobiDB-lite"/>
    </source>
</evidence>
<proteinExistence type="predicted"/>
<feature type="region of interest" description="Disordered" evidence="1">
    <location>
        <begin position="1"/>
        <end position="37"/>
    </location>
</feature>
<evidence type="ECO:0000313" key="2">
    <source>
        <dbReference type="EMBL" id="PVU86600.1"/>
    </source>
</evidence>
<dbReference type="Proteomes" id="UP000245609">
    <property type="component" value="Unassembled WGS sequence"/>
</dbReference>
<organism evidence="2 3">
    <name type="scientific">Smittium megazygosporum</name>
    <dbReference type="NCBI Taxonomy" id="133381"/>
    <lineage>
        <taxon>Eukaryota</taxon>
        <taxon>Fungi</taxon>
        <taxon>Fungi incertae sedis</taxon>
        <taxon>Zoopagomycota</taxon>
        <taxon>Kickxellomycotina</taxon>
        <taxon>Harpellomycetes</taxon>
        <taxon>Harpellales</taxon>
        <taxon>Legeriomycetaceae</taxon>
        <taxon>Smittium</taxon>
    </lineage>
</organism>
<dbReference type="OrthoDB" id="5594842at2759"/>
<dbReference type="AlphaFoldDB" id="A0A2T9Y2N5"/>
<comment type="caution">
    <text evidence="2">The sequence shown here is derived from an EMBL/GenBank/DDBJ whole genome shotgun (WGS) entry which is preliminary data.</text>
</comment>
<gene>
    <name evidence="2" type="ORF">BB560_006646</name>
</gene>
<reference evidence="2 3" key="1">
    <citation type="journal article" date="2018" name="MBio">
        <title>Comparative Genomics Reveals the Core Gene Toolbox for the Fungus-Insect Symbiosis.</title>
        <authorList>
            <person name="Wang Y."/>
            <person name="Stata M."/>
            <person name="Wang W."/>
            <person name="Stajich J.E."/>
            <person name="White M.M."/>
            <person name="Moncalvo J.M."/>
        </authorList>
    </citation>
    <scope>NUCLEOTIDE SEQUENCE [LARGE SCALE GENOMIC DNA]</scope>
    <source>
        <strain evidence="2 3">SC-DP-2</strain>
    </source>
</reference>
<evidence type="ECO:0000313" key="3">
    <source>
        <dbReference type="Proteomes" id="UP000245609"/>
    </source>
</evidence>
<dbReference type="EMBL" id="MBFS01003449">
    <property type="protein sequence ID" value="PVU86600.1"/>
    <property type="molecule type" value="Genomic_DNA"/>
</dbReference>
<keyword evidence="3" id="KW-1185">Reference proteome</keyword>
<sequence>MLSSENSHELQNTPESEKTATILPAHHHFPEDGPFDEDALFSDQDNDRRALQSRFIDWDKRIKALQTKIVDTLDSRLLVQSELVCQLTDQHIKDIRAKEKKQENILKKLSKFASVLQQLQNSVLCDNDSILDSSFDK</sequence>
<name>A0A2T9Y2N5_9FUNG</name>